<evidence type="ECO:0000256" key="9">
    <source>
        <dbReference type="ARBA" id="ARBA00022771"/>
    </source>
</evidence>
<keyword evidence="15" id="KW-1185">Reference proteome</keyword>
<feature type="region of interest" description="Disordered" evidence="12">
    <location>
        <begin position="734"/>
        <end position="757"/>
    </location>
</feature>
<dbReference type="GO" id="GO:0006893">
    <property type="term" value="P:Golgi to plasma membrane transport"/>
    <property type="evidence" value="ECO:0007669"/>
    <property type="project" value="TreeGrafter"/>
</dbReference>
<evidence type="ECO:0000256" key="7">
    <source>
        <dbReference type="ARBA" id="ARBA00022723"/>
    </source>
</evidence>
<evidence type="ECO:0000256" key="11">
    <source>
        <dbReference type="ARBA" id="ARBA00022833"/>
    </source>
</evidence>
<keyword evidence="7" id="KW-0479">Metal-binding</keyword>
<dbReference type="AlphaFoldDB" id="A0A1R3GWN5"/>
<evidence type="ECO:0000313" key="14">
    <source>
        <dbReference type="EMBL" id="OMO62534.1"/>
    </source>
</evidence>
<dbReference type="GO" id="GO:0005546">
    <property type="term" value="F:phosphatidylinositol-4,5-bisphosphate binding"/>
    <property type="evidence" value="ECO:0007669"/>
    <property type="project" value="TreeGrafter"/>
</dbReference>
<dbReference type="Proteomes" id="UP000188268">
    <property type="component" value="Unassembled WGS sequence"/>
</dbReference>
<keyword evidence="11" id="KW-0862">Zinc</keyword>
<dbReference type="GO" id="GO:0000145">
    <property type="term" value="C:exocyst"/>
    <property type="evidence" value="ECO:0007669"/>
    <property type="project" value="TreeGrafter"/>
</dbReference>
<dbReference type="Pfam" id="PF01485">
    <property type="entry name" value="IBR"/>
    <property type="match status" value="1"/>
</dbReference>
<name>A0A1R3GWN5_COCAP</name>
<gene>
    <name evidence="14" type="ORF">CCACVL1_22768</name>
</gene>
<feature type="compositionally biased region" description="Low complexity" evidence="12">
    <location>
        <begin position="736"/>
        <end position="746"/>
    </location>
</feature>
<dbReference type="Gramene" id="OMO62534">
    <property type="protein sequence ID" value="OMO62534"/>
    <property type="gene ID" value="CCACVL1_22768"/>
</dbReference>
<dbReference type="GO" id="GO:0016567">
    <property type="term" value="P:protein ubiquitination"/>
    <property type="evidence" value="ECO:0007669"/>
    <property type="project" value="UniProtKB-UniPathway"/>
</dbReference>
<proteinExistence type="predicted"/>
<dbReference type="PROSITE" id="PS51873">
    <property type="entry name" value="TRIAD"/>
    <property type="match status" value="1"/>
</dbReference>
<dbReference type="Gene3D" id="3.30.40.10">
    <property type="entry name" value="Zinc/RING finger domain, C3HC4 (zinc finger)"/>
    <property type="match status" value="1"/>
</dbReference>
<dbReference type="InterPro" id="IPR048962">
    <property type="entry name" value="ARIH1-like_UBL"/>
</dbReference>
<dbReference type="GO" id="GO:0006887">
    <property type="term" value="P:exocytosis"/>
    <property type="evidence" value="ECO:0007669"/>
    <property type="project" value="TreeGrafter"/>
</dbReference>
<evidence type="ECO:0000256" key="6">
    <source>
        <dbReference type="ARBA" id="ARBA00022679"/>
    </source>
</evidence>
<dbReference type="InterPro" id="IPR045840">
    <property type="entry name" value="Ariadne"/>
</dbReference>
<dbReference type="InterPro" id="IPR017907">
    <property type="entry name" value="Znf_RING_CS"/>
</dbReference>
<dbReference type="GO" id="GO:0061630">
    <property type="term" value="F:ubiquitin protein ligase activity"/>
    <property type="evidence" value="ECO:0007669"/>
    <property type="project" value="UniProtKB-EC"/>
</dbReference>
<evidence type="ECO:0000256" key="3">
    <source>
        <dbReference type="ARBA" id="ARBA00003976"/>
    </source>
</evidence>
<comment type="function">
    <text evidence="3">Might act as an E3 ubiquitin-protein ligase, or as part of E3 complex, which accepts ubiquitin from specific E2 ubiquitin-conjugating enzymes and then transfers it to substrates.</text>
</comment>
<dbReference type="STRING" id="210143.A0A1R3GWN5"/>
<dbReference type="GO" id="GO:0005886">
    <property type="term" value="C:plasma membrane"/>
    <property type="evidence" value="ECO:0007669"/>
    <property type="project" value="TreeGrafter"/>
</dbReference>
<dbReference type="PANTHER" id="PTHR16092:SF14">
    <property type="entry name" value="EXOCYST COMPLEX COMPONENT 1 ISOFORM X1"/>
    <property type="match status" value="1"/>
</dbReference>
<evidence type="ECO:0000256" key="8">
    <source>
        <dbReference type="ARBA" id="ARBA00022737"/>
    </source>
</evidence>
<dbReference type="Pfam" id="PF21235">
    <property type="entry name" value="UBA_ARI1"/>
    <property type="match status" value="1"/>
</dbReference>
<reference evidence="14 15" key="1">
    <citation type="submission" date="2013-09" db="EMBL/GenBank/DDBJ databases">
        <title>Corchorus capsularis genome sequencing.</title>
        <authorList>
            <person name="Alam M."/>
            <person name="Haque M.S."/>
            <person name="Islam M.S."/>
            <person name="Emdad E.M."/>
            <person name="Islam M.M."/>
            <person name="Ahmed B."/>
            <person name="Halim A."/>
            <person name="Hossen Q.M.M."/>
            <person name="Hossain M.Z."/>
            <person name="Ahmed R."/>
            <person name="Khan M.M."/>
            <person name="Islam R."/>
            <person name="Rashid M.M."/>
            <person name="Khan S.A."/>
            <person name="Rahman M.S."/>
            <person name="Alam M."/>
        </authorList>
    </citation>
    <scope>NUCLEOTIDE SEQUENCE [LARGE SCALE GENOMIC DNA]</scope>
    <source>
        <strain evidence="15">cv. CVL-1</strain>
        <tissue evidence="14">Whole seedling</tissue>
    </source>
</reference>
<dbReference type="SUPFAM" id="SSF57850">
    <property type="entry name" value="RING/U-box"/>
    <property type="match status" value="2"/>
</dbReference>
<protein>
    <recommendedName>
        <fullName evidence="5">RBR-type E3 ubiquitin transferase</fullName>
        <ecNumber evidence="5">2.3.2.31</ecNumber>
    </recommendedName>
</protein>
<comment type="pathway">
    <text evidence="4">Protein modification; protein ubiquitination.</text>
</comment>
<evidence type="ECO:0000256" key="5">
    <source>
        <dbReference type="ARBA" id="ARBA00012251"/>
    </source>
</evidence>
<comment type="catalytic activity">
    <reaction evidence="1">
        <text>[E2 ubiquitin-conjugating enzyme]-S-ubiquitinyl-L-cysteine + [acceptor protein]-L-lysine = [E2 ubiquitin-conjugating enzyme]-L-cysteine + [acceptor protein]-N(6)-ubiquitinyl-L-lysine.</text>
        <dbReference type="EC" id="2.3.2.31"/>
    </reaction>
</comment>
<evidence type="ECO:0000256" key="10">
    <source>
        <dbReference type="ARBA" id="ARBA00022786"/>
    </source>
</evidence>
<evidence type="ECO:0000313" key="15">
    <source>
        <dbReference type="Proteomes" id="UP000188268"/>
    </source>
</evidence>
<dbReference type="FunFam" id="3.30.40.10:FF:000019">
    <property type="entry name" value="RBR-type E3 ubiquitin transferase"/>
    <property type="match status" value="1"/>
</dbReference>
<keyword evidence="9" id="KW-0863">Zinc-finger</keyword>
<dbReference type="InterPro" id="IPR013083">
    <property type="entry name" value="Znf_RING/FYVE/PHD"/>
</dbReference>
<dbReference type="PANTHER" id="PTHR16092">
    <property type="entry name" value="SEC3/SYNTAXIN-RELATED"/>
    <property type="match status" value="1"/>
</dbReference>
<feature type="domain" description="RING-type" evidence="13">
    <location>
        <begin position="383"/>
        <end position="561"/>
    </location>
</feature>
<accession>A0A1R3GWN5</accession>
<comment type="cofactor">
    <cofactor evidence="2">
        <name>Zn(2+)</name>
        <dbReference type="ChEBI" id="CHEBI:29105"/>
    </cofactor>
</comment>
<keyword evidence="8" id="KW-0677">Repeat</keyword>
<dbReference type="EMBL" id="AWWV01013228">
    <property type="protein sequence ID" value="OMO62534.1"/>
    <property type="molecule type" value="Genomic_DNA"/>
</dbReference>
<dbReference type="Gene3D" id="1.20.120.1750">
    <property type="match status" value="1"/>
</dbReference>
<organism evidence="14 15">
    <name type="scientific">Corchorus capsularis</name>
    <name type="common">Jute</name>
    <dbReference type="NCBI Taxonomy" id="210143"/>
    <lineage>
        <taxon>Eukaryota</taxon>
        <taxon>Viridiplantae</taxon>
        <taxon>Streptophyta</taxon>
        <taxon>Embryophyta</taxon>
        <taxon>Tracheophyta</taxon>
        <taxon>Spermatophyta</taxon>
        <taxon>Magnoliopsida</taxon>
        <taxon>eudicotyledons</taxon>
        <taxon>Gunneridae</taxon>
        <taxon>Pentapetalae</taxon>
        <taxon>rosids</taxon>
        <taxon>malvids</taxon>
        <taxon>Malvales</taxon>
        <taxon>Malvaceae</taxon>
        <taxon>Grewioideae</taxon>
        <taxon>Apeibeae</taxon>
        <taxon>Corchorus</taxon>
    </lineage>
</organism>
<sequence length="757" mass="86606">MQSVNNKALIEELDRLLERLHVPSEYAACLTGGPFYEARMLQNVEACEWLTGALRVLEVPNLESTYANMRAVLVDFMISDKSYFSQWGQLKRPDHADLRYKCRTYARLLQHLKAREFANELRASTKASRNPTVWLEASSGGSQSGNSADTSAVSDAYAKMLTIFMPLVVDEAIVVPTLAKFYHQASEAYEQAFMRHISMIIYHQFERLLQFARKIEDLIFTLSPEEIILSRVLLLFVMAANDIKYLSIDDGDNDDSFYYDSFYYDDGDWEELFKAGSSDGEDEKELPEEEETDSVRRLRNKNYVVLTEADIRQRIKGHIDKVSTVASISKDEARILLLHFNWSVSKVHDAWFLDENAAREKAGLPVNLKPSSSLVEEFSDEEKILLYGICSETEEIKSASCGHPYCNECWGSYIKTAIADGPGCLLLRCPEPCCNAAVTKDMVDLFATEEEKTKYSNFLVTSYIEANKLIKNCPGPGCENAIELVALIVRLTETVKKWMLKKEIENENFIVAFTKPCPQCRKPIEKSNRGQYMKCPPPCNHRFCWTCLEPSENHLTCNRESREDKTKRVMAKNDLARYNHYYQGWATHKVSMKEAIAVMKRVEDEDVSILGWLQEQPRDQLRFLREAWQQIVECRKILAWTYAFGYFLKTTSYEDAAKINLFEFWQGQAESGLKKLHDCAEKELKFLLLLEHRLPAQRFFDFREKLSNLTWVTKGNFDNFVTNLEIELDIVPPSAPSASASSSASSEKITVAAATSP</sequence>
<keyword evidence="10" id="KW-0833">Ubl conjugation pathway</keyword>
<evidence type="ECO:0000256" key="4">
    <source>
        <dbReference type="ARBA" id="ARBA00004906"/>
    </source>
</evidence>
<dbReference type="InterPro" id="IPR044066">
    <property type="entry name" value="TRIAD_supradom"/>
</dbReference>
<dbReference type="InterPro" id="IPR002867">
    <property type="entry name" value="IBR_dom"/>
</dbReference>
<dbReference type="GO" id="GO:0008270">
    <property type="term" value="F:zinc ion binding"/>
    <property type="evidence" value="ECO:0007669"/>
    <property type="project" value="UniProtKB-KW"/>
</dbReference>
<dbReference type="SMART" id="SM00647">
    <property type="entry name" value="IBR"/>
    <property type="match status" value="1"/>
</dbReference>
<dbReference type="Pfam" id="PF19422">
    <property type="entry name" value="Ariadne"/>
    <property type="match status" value="1"/>
</dbReference>
<dbReference type="PROSITE" id="PS00518">
    <property type="entry name" value="ZF_RING_1"/>
    <property type="match status" value="1"/>
</dbReference>
<evidence type="ECO:0000256" key="1">
    <source>
        <dbReference type="ARBA" id="ARBA00001798"/>
    </source>
</evidence>
<evidence type="ECO:0000259" key="13">
    <source>
        <dbReference type="PROSITE" id="PS51873"/>
    </source>
</evidence>
<keyword evidence="6" id="KW-0808">Transferase</keyword>
<dbReference type="EC" id="2.3.2.31" evidence="5"/>
<dbReference type="OrthoDB" id="10009520at2759"/>
<evidence type="ECO:0000256" key="12">
    <source>
        <dbReference type="SAM" id="MobiDB-lite"/>
    </source>
</evidence>
<comment type="caution">
    <text evidence="14">The sequence shown here is derived from an EMBL/GenBank/DDBJ whole genome shotgun (WGS) entry which is preliminary data.</text>
</comment>
<evidence type="ECO:0000256" key="2">
    <source>
        <dbReference type="ARBA" id="ARBA00001947"/>
    </source>
</evidence>
<dbReference type="UniPathway" id="UPA00143"/>